<dbReference type="OrthoDB" id="1187063at2"/>
<name>A0A7L4ZQX4_9FLAO</name>
<accession>A0A7L4ZQX4</accession>
<gene>
    <name evidence="3" type="ORF">IMCC3317_44560</name>
</gene>
<feature type="transmembrane region" description="Helical" evidence="2">
    <location>
        <begin position="232"/>
        <end position="253"/>
    </location>
</feature>
<evidence type="ECO:0000313" key="3">
    <source>
        <dbReference type="EMBL" id="QHI39055.1"/>
    </source>
</evidence>
<feature type="transmembrane region" description="Helical" evidence="2">
    <location>
        <begin position="199"/>
        <end position="220"/>
    </location>
</feature>
<keyword evidence="2" id="KW-0812">Transmembrane</keyword>
<dbReference type="AlphaFoldDB" id="A0A7L4ZQX4"/>
<feature type="transmembrane region" description="Helical" evidence="2">
    <location>
        <begin position="159"/>
        <end position="179"/>
    </location>
</feature>
<feature type="transmembrane region" description="Helical" evidence="2">
    <location>
        <begin position="118"/>
        <end position="139"/>
    </location>
</feature>
<dbReference type="Proteomes" id="UP000464657">
    <property type="component" value="Chromosome"/>
</dbReference>
<feature type="compositionally biased region" description="Low complexity" evidence="1">
    <location>
        <begin position="14"/>
        <end position="28"/>
    </location>
</feature>
<feature type="compositionally biased region" description="Pro residues" evidence="1">
    <location>
        <begin position="1"/>
        <end position="13"/>
    </location>
</feature>
<organism evidence="3 4">
    <name type="scientific">Kordia antarctica</name>
    <dbReference type="NCBI Taxonomy" id="1218801"/>
    <lineage>
        <taxon>Bacteria</taxon>
        <taxon>Pseudomonadati</taxon>
        <taxon>Bacteroidota</taxon>
        <taxon>Flavobacteriia</taxon>
        <taxon>Flavobacteriales</taxon>
        <taxon>Flavobacteriaceae</taxon>
        <taxon>Kordia</taxon>
    </lineage>
</organism>
<protein>
    <submittedName>
        <fullName evidence="3">Uncharacterized protein</fullName>
    </submittedName>
</protein>
<keyword evidence="2" id="KW-1133">Transmembrane helix</keyword>
<reference evidence="3 4" key="1">
    <citation type="journal article" date="2013" name="Int. J. Syst. Evol. Microbiol.">
        <title>Kordia antarctica sp. nov., isolated from Antarctic seawater.</title>
        <authorList>
            <person name="Baek K."/>
            <person name="Choi A."/>
            <person name="Kang I."/>
            <person name="Lee K."/>
            <person name="Cho J.C."/>
        </authorList>
    </citation>
    <scope>NUCLEOTIDE SEQUENCE [LARGE SCALE GENOMIC DNA]</scope>
    <source>
        <strain evidence="3 4">IMCC3317</strain>
    </source>
</reference>
<dbReference type="KEGG" id="kan:IMCC3317_44560"/>
<evidence type="ECO:0000256" key="2">
    <source>
        <dbReference type="SAM" id="Phobius"/>
    </source>
</evidence>
<feature type="region of interest" description="Disordered" evidence="1">
    <location>
        <begin position="1"/>
        <end position="30"/>
    </location>
</feature>
<keyword evidence="2" id="KW-0472">Membrane</keyword>
<dbReference type="RefSeq" id="WP_160131563.1">
    <property type="nucleotide sequence ID" value="NZ_CP019288.1"/>
</dbReference>
<keyword evidence="4" id="KW-1185">Reference proteome</keyword>
<proteinExistence type="predicted"/>
<sequence length="265" mass="28200">MPTSNPTPTPTPNPVAADEASKPAAAAPKGIHKGVSDHLMIEIKEELENMLSFAMRNGKIINTELNPLIESNNLDDLINAHNILAKNVAPATPKSIKFLKKLNATDSRGRIVLSKLPVIRNLIILALLFLALFIGTSLSSQVDQASLAKGVLANSGTDLLLNLVFICATSGMGVIFYLLKSVSEAIQHGTLMPEQSIYYVGLIVLGIMSGLILSEIVSTYNNGEELTVFNSSVLALVGGFSSDAIFSILQGIINKIKALFTSGND</sequence>
<dbReference type="EMBL" id="CP019288">
    <property type="protein sequence ID" value="QHI39055.1"/>
    <property type="molecule type" value="Genomic_DNA"/>
</dbReference>
<evidence type="ECO:0000313" key="4">
    <source>
        <dbReference type="Proteomes" id="UP000464657"/>
    </source>
</evidence>
<evidence type="ECO:0000256" key="1">
    <source>
        <dbReference type="SAM" id="MobiDB-lite"/>
    </source>
</evidence>